<dbReference type="RefSeq" id="WP_229525459.1">
    <property type="nucleotide sequence ID" value="NZ_JAFFQR010000102.1"/>
</dbReference>
<comment type="caution">
    <text evidence="1">The sequence shown here is derived from an EMBL/GenBank/DDBJ whole genome shotgun (WGS) entry which is preliminary data.</text>
</comment>
<keyword evidence="2" id="KW-1185">Reference proteome</keyword>
<organism evidence="1 2">
    <name type="scientific">Paenibacillus farraposensis</name>
    <dbReference type="NCBI Taxonomy" id="2807095"/>
    <lineage>
        <taxon>Bacteria</taxon>
        <taxon>Bacillati</taxon>
        <taxon>Bacillota</taxon>
        <taxon>Bacilli</taxon>
        <taxon>Bacillales</taxon>
        <taxon>Paenibacillaceae</taxon>
        <taxon>Paenibacillus</taxon>
    </lineage>
</organism>
<evidence type="ECO:0000313" key="1">
    <source>
        <dbReference type="EMBL" id="MFD1464155.1"/>
    </source>
</evidence>
<reference evidence="2" key="1">
    <citation type="journal article" date="2019" name="Int. J. Syst. Evol. Microbiol.">
        <title>The Global Catalogue of Microorganisms (GCM) 10K type strain sequencing project: providing services to taxonomists for standard genome sequencing and annotation.</title>
        <authorList>
            <consortium name="The Broad Institute Genomics Platform"/>
            <consortium name="The Broad Institute Genome Sequencing Center for Infectious Disease"/>
            <person name="Wu L."/>
            <person name="Ma J."/>
        </authorList>
    </citation>
    <scope>NUCLEOTIDE SEQUENCE [LARGE SCALE GENOMIC DNA]</scope>
    <source>
        <strain evidence="2">CCM 9147</strain>
    </source>
</reference>
<gene>
    <name evidence="1" type="ORF">ACFQ5D_23030</name>
</gene>
<dbReference type="EMBL" id="JBHTNZ010000076">
    <property type="protein sequence ID" value="MFD1464155.1"/>
    <property type="molecule type" value="Genomic_DNA"/>
</dbReference>
<protein>
    <recommendedName>
        <fullName evidence="3">HTH cro/C1-type domain-containing protein</fullName>
    </recommendedName>
</protein>
<accession>A0ABW4DMJ7</accession>
<dbReference type="Gene3D" id="1.10.260.40">
    <property type="entry name" value="lambda repressor-like DNA-binding domains"/>
    <property type="match status" value="1"/>
</dbReference>
<dbReference type="Proteomes" id="UP001597340">
    <property type="component" value="Unassembled WGS sequence"/>
</dbReference>
<proteinExistence type="predicted"/>
<evidence type="ECO:0000313" key="2">
    <source>
        <dbReference type="Proteomes" id="UP001597340"/>
    </source>
</evidence>
<sequence length="111" mass="12194">MSKYSNLKKDFEEMKKLVRELPGAADYLDGPEVAVGQMILARQLELGYNQQQLADLAGVSLEDVTVIQAGMTHPNFGYTVQPDSLAKIFKALKIVGVRPIVDEEAATSMTH</sequence>
<dbReference type="SUPFAM" id="SSF47413">
    <property type="entry name" value="lambda repressor-like DNA-binding domains"/>
    <property type="match status" value="1"/>
</dbReference>
<dbReference type="InterPro" id="IPR010982">
    <property type="entry name" value="Lambda_DNA-bd_dom_sf"/>
</dbReference>
<evidence type="ECO:0008006" key="3">
    <source>
        <dbReference type="Google" id="ProtNLM"/>
    </source>
</evidence>
<name>A0ABW4DMJ7_9BACL</name>